<protein>
    <submittedName>
        <fullName evidence="2">Uncharacterized protein</fullName>
    </submittedName>
</protein>
<sequence length="75" mass="7908">MTLQVAALLKDRDNRVAQAALRERLQRWQQNGAALQPMVAGNQLMLELGAGGAGRRDAGRHRTDAAGSLAAGQTG</sequence>
<dbReference type="Proteomes" id="UP000281391">
    <property type="component" value="Chromosome"/>
</dbReference>
<evidence type="ECO:0000256" key="1">
    <source>
        <dbReference type="SAM" id="MobiDB-lite"/>
    </source>
</evidence>
<dbReference type="AlphaFoldDB" id="A0A447KMS3"/>
<proteinExistence type="predicted"/>
<name>A0A447KMS3_SEROD</name>
<dbReference type="EMBL" id="LR134117">
    <property type="protein sequence ID" value="VDZ53405.1"/>
    <property type="molecule type" value="Genomic_DNA"/>
</dbReference>
<evidence type="ECO:0000313" key="3">
    <source>
        <dbReference type="Proteomes" id="UP000281391"/>
    </source>
</evidence>
<gene>
    <name evidence="2" type="ORF">NCTC11214_01056</name>
</gene>
<evidence type="ECO:0000313" key="2">
    <source>
        <dbReference type="EMBL" id="VDZ53405.1"/>
    </source>
</evidence>
<reference evidence="2 3" key="1">
    <citation type="submission" date="2018-12" db="EMBL/GenBank/DDBJ databases">
        <authorList>
            <consortium name="Pathogen Informatics"/>
        </authorList>
    </citation>
    <scope>NUCLEOTIDE SEQUENCE [LARGE SCALE GENOMIC DNA]</scope>
    <source>
        <strain evidence="2 3">NCTC11214</strain>
    </source>
</reference>
<dbReference type="KEGG" id="sof:NCTC11214_01056"/>
<accession>A0A447KMS3</accession>
<feature type="region of interest" description="Disordered" evidence="1">
    <location>
        <begin position="52"/>
        <end position="75"/>
    </location>
</feature>
<feature type="compositionally biased region" description="Basic and acidic residues" evidence="1">
    <location>
        <begin position="54"/>
        <end position="64"/>
    </location>
</feature>
<organism evidence="2 3">
    <name type="scientific">Serratia odorifera</name>
    <dbReference type="NCBI Taxonomy" id="618"/>
    <lineage>
        <taxon>Bacteria</taxon>
        <taxon>Pseudomonadati</taxon>
        <taxon>Pseudomonadota</taxon>
        <taxon>Gammaproteobacteria</taxon>
        <taxon>Enterobacterales</taxon>
        <taxon>Yersiniaceae</taxon>
        <taxon>Serratia</taxon>
    </lineage>
</organism>